<feature type="region of interest" description="Disordered" evidence="1">
    <location>
        <begin position="35"/>
        <end position="71"/>
    </location>
</feature>
<sequence length="71" mass="7306">MNEFGRIHAAHFAALDAPERGDVLRIFRILSGEPPESVVGHASTPPAQAPHAGDASAPGAPHSEMKSPGAD</sequence>
<protein>
    <submittedName>
        <fullName evidence="2">Uncharacterized protein</fullName>
    </submittedName>
</protein>
<evidence type="ECO:0000256" key="1">
    <source>
        <dbReference type="SAM" id="MobiDB-lite"/>
    </source>
</evidence>
<dbReference type="EMBL" id="MLJW01000010">
    <property type="protein sequence ID" value="OIR14887.1"/>
    <property type="molecule type" value="Genomic_DNA"/>
</dbReference>
<gene>
    <name evidence="2" type="ORF">GALL_40030</name>
</gene>
<proteinExistence type="predicted"/>
<comment type="caution">
    <text evidence="2">The sequence shown here is derived from an EMBL/GenBank/DDBJ whole genome shotgun (WGS) entry which is preliminary data.</text>
</comment>
<organism evidence="2">
    <name type="scientific">mine drainage metagenome</name>
    <dbReference type="NCBI Taxonomy" id="410659"/>
    <lineage>
        <taxon>unclassified sequences</taxon>
        <taxon>metagenomes</taxon>
        <taxon>ecological metagenomes</taxon>
    </lineage>
</organism>
<dbReference type="AlphaFoldDB" id="A0A1J5T264"/>
<evidence type="ECO:0000313" key="2">
    <source>
        <dbReference type="EMBL" id="OIR14887.1"/>
    </source>
</evidence>
<name>A0A1J5T264_9ZZZZ</name>
<accession>A0A1J5T264</accession>
<reference evidence="2" key="1">
    <citation type="submission" date="2016-10" db="EMBL/GenBank/DDBJ databases">
        <title>Sequence of Gallionella enrichment culture.</title>
        <authorList>
            <person name="Poehlein A."/>
            <person name="Muehling M."/>
            <person name="Daniel R."/>
        </authorList>
    </citation>
    <scope>NUCLEOTIDE SEQUENCE</scope>
</reference>